<dbReference type="Gene3D" id="1.25.40.10">
    <property type="entry name" value="Tetratricopeptide repeat domain"/>
    <property type="match status" value="1"/>
</dbReference>
<reference evidence="2 3" key="1">
    <citation type="journal article" date="2013" name="Front. Microbiol.">
        <title>Comparative genomic analyses of the cyanobacterium, Lyngbya aestuarii BL J, a powerful hydrogen producer.</title>
        <authorList>
            <person name="Kothari A."/>
            <person name="Vaughn M."/>
            <person name="Garcia-Pichel F."/>
        </authorList>
    </citation>
    <scope>NUCLEOTIDE SEQUENCE [LARGE SCALE GENOMIC DNA]</scope>
    <source>
        <strain evidence="2 3">BL J</strain>
    </source>
</reference>
<sequence>RLPQQWLSILSVNSIFLLNLGFPLLTLPITLHRGEVIAQTDPNAEALRLYRQGVELFQQGTAESYQQAIVVLEKALQLYQQAGNLEGQAWSLLGLGRISDLLGDKQQALEFYNQSLPLSRQVGDIAEEANTLRNLAILKGSQGNLSEALTDIESAISIIEELRTKIISQDLRTSYFSTVYGYYEFYIDLLMELHEQNPNQGYDAKALHASERGRARSLLDILAESGADIKKGVDPQLLA</sequence>
<dbReference type="AlphaFoldDB" id="U7QA38"/>
<dbReference type="SMART" id="SM00028">
    <property type="entry name" value="TPR"/>
    <property type="match status" value="3"/>
</dbReference>
<organism evidence="2 3">
    <name type="scientific">Lyngbya aestuarii BL J</name>
    <dbReference type="NCBI Taxonomy" id="1348334"/>
    <lineage>
        <taxon>Bacteria</taxon>
        <taxon>Bacillati</taxon>
        <taxon>Cyanobacteriota</taxon>
        <taxon>Cyanophyceae</taxon>
        <taxon>Oscillatoriophycideae</taxon>
        <taxon>Oscillatoriales</taxon>
        <taxon>Microcoleaceae</taxon>
        <taxon>Lyngbya</taxon>
    </lineage>
</organism>
<dbReference type="PANTHER" id="PTHR10098">
    <property type="entry name" value="RAPSYN-RELATED"/>
    <property type="match status" value="1"/>
</dbReference>
<dbReference type="Proteomes" id="UP000017127">
    <property type="component" value="Unassembled WGS sequence"/>
</dbReference>
<evidence type="ECO:0000256" key="1">
    <source>
        <dbReference type="SAM" id="Phobius"/>
    </source>
</evidence>
<evidence type="ECO:0000313" key="3">
    <source>
        <dbReference type="Proteomes" id="UP000017127"/>
    </source>
</evidence>
<dbReference type="EMBL" id="AUZM01000305">
    <property type="protein sequence ID" value="ERT03636.1"/>
    <property type="molecule type" value="Genomic_DNA"/>
</dbReference>
<feature type="non-terminal residue" evidence="2">
    <location>
        <position position="1"/>
    </location>
</feature>
<dbReference type="Pfam" id="PF13424">
    <property type="entry name" value="TPR_12"/>
    <property type="match status" value="1"/>
</dbReference>
<dbReference type="OrthoDB" id="434769at2"/>
<feature type="transmembrane region" description="Helical" evidence="1">
    <location>
        <begin position="6"/>
        <end position="25"/>
    </location>
</feature>
<dbReference type="SUPFAM" id="SSF48452">
    <property type="entry name" value="TPR-like"/>
    <property type="match status" value="1"/>
</dbReference>
<accession>U7QA38</accession>
<dbReference type="InterPro" id="IPR019734">
    <property type="entry name" value="TPR_rpt"/>
</dbReference>
<feature type="non-terminal residue" evidence="2">
    <location>
        <position position="239"/>
    </location>
</feature>
<dbReference type="Pfam" id="PF13374">
    <property type="entry name" value="TPR_10"/>
    <property type="match status" value="1"/>
</dbReference>
<keyword evidence="1" id="KW-1133">Transmembrane helix</keyword>
<protein>
    <submittedName>
        <fullName evidence="2">Tetratricopeptide repeat family protein</fullName>
    </submittedName>
</protein>
<name>U7QA38_9CYAN</name>
<keyword evidence="1" id="KW-0472">Membrane</keyword>
<gene>
    <name evidence="2" type="ORF">M595_6426</name>
</gene>
<proteinExistence type="predicted"/>
<evidence type="ECO:0000313" key="2">
    <source>
        <dbReference type="EMBL" id="ERT03636.1"/>
    </source>
</evidence>
<dbReference type="RefSeq" id="WP_023069959.1">
    <property type="nucleotide sequence ID" value="NZ_AUZM01000305.1"/>
</dbReference>
<keyword evidence="3" id="KW-1185">Reference proteome</keyword>
<dbReference type="PANTHER" id="PTHR10098:SF108">
    <property type="entry name" value="TETRATRICOPEPTIDE REPEAT PROTEIN 28"/>
    <property type="match status" value="1"/>
</dbReference>
<dbReference type="InterPro" id="IPR011990">
    <property type="entry name" value="TPR-like_helical_dom_sf"/>
</dbReference>
<keyword evidence="1" id="KW-0812">Transmembrane</keyword>
<comment type="caution">
    <text evidence="2">The sequence shown here is derived from an EMBL/GenBank/DDBJ whole genome shotgun (WGS) entry which is preliminary data.</text>
</comment>